<comment type="function">
    <text evidence="6">Catalyzes the GTP-dependent ribosomal translocation step during translation elongation. During this step, the ribosome changes from the pre-translocational (PRE) to the post-translocational (POST) state as the newly formed A-site-bound peptidyl-tRNA and P-site-bound deacylated tRNA move to the P and E sites, respectively. Catalyzes the coordinated movement of the two tRNA molecules, the mRNA and conformational changes in the ribosome.</text>
</comment>
<dbReference type="InterPro" id="IPR004540">
    <property type="entry name" value="Transl_elong_EFG/EF2"/>
</dbReference>
<dbReference type="PANTHER" id="PTHR43261:SF1">
    <property type="entry name" value="RIBOSOME-RELEASING FACTOR 2, MITOCHONDRIAL"/>
    <property type="match status" value="1"/>
</dbReference>
<evidence type="ECO:0000256" key="4">
    <source>
        <dbReference type="ARBA" id="ARBA00022917"/>
    </source>
</evidence>
<evidence type="ECO:0000256" key="6">
    <source>
        <dbReference type="HAMAP-Rule" id="MF_00054"/>
    </source>
</evidence>
<keyword evidence="3 6" id="KW-0251">Elongation factor</keyword>
<dbReference type="SUPFAM" id="SSF54211">
    <property type="entry name" value="Ribosomal protein S5 domain 2-like"/>
    <property type="match status" value="1"/>
</dbReference>
<dbReference type="InterPro" id="IPR014721">
    <property type="entry name" value="Ribsml_uS5_D2-typ_fold_subgr"/>
</dbReference>
<dbReference type="GO" id="GO:0005737">
    <property type="term" value="C:cytoplasm"/>
    <property type="evidence" value="ECO:0007669"/>
    <property type="project" value="UniProtKB-SubCell"/>
</dbReference>
<dbReference type="InterPro" id="IPR035647">
    <property type="entry name" value="EFG_III/V"/>
</dbReference>
<dbReference type="Pfam" id="PF14492">
    <property type="entry name" value="EFG_III"/>
    <property type="match status" value="1"/>
</dbReference>
<keyword evidence="2 6" id="KW-0547">Nucleotide-binding</keyword>
<dbReference type="PATRIC" id="fig|1635277.3.peg.864"/>
<comment type="caution">
    <text evidence="9">The sequence shown here is derived from an EMBL/GenBank/DDBJ whole genome shotgun (WGS) entry which is preliminary data.</text>
</comment>
<dbReference type="InterPro" id="IPR053905">
    <property type="entry name" value="EF-G-like_DII"/>
</dbReference>
<dbReference type="Gene3D" id="3.30.230.10">
    <property type="match status" value="1"/>
</dbReference>
<dbReference type="AlphaFoldDB" id="A0A101I0B5"/>
<proteinExistence type="inferred from homology"/>
<dbReference type="GO" id="GO:0032790">
    <property type="term" value="P:ribosome disassembly"/>
    <property type="evidence" value="ECO:0007669"/>
    <property type="project" value="TreeGrafter"/>
</dbReference>
<dbReference type="EMBL" id="LGGX01000019">
    <property type="protein sequence ID" value="KUK86431.1"/>
    <property type="molecule type" value="Genomic_DNA"/>
</dbReference>
<dbReference type="FunFam" id="3.30.70.870:FF:000001">
    <property type="entry name" value="Elongation factor G"/>
    <property type="match status" value="1"/>
</dbReference>
<dbReference type="SMART" id="SM00889">
    <property type="entry name" value="EFG_IV"/>
    <property type="match status" value="1"/>
</dbReference>
<dbReference type="InterPro" id="IPR005225">
    <property type="entry name" value="Small_GTP-bd"/>
</dbReference>
<dbReference type="InterPro" id="IPR009000">
    <property type="entry name" value="Transl_B-barrel_sf"/>
</dbReference>
<evidence type="ECO:0000256" key="7">
    <source>
        <dbReference type="NCBIfam" id="TIGR00484"/>
    </source>
</evidence>
<evidence type="ECO:0000256" key="5">
    <source>
        <dbReference type="ARBA" id="ARBA00023134"/>
    </source>
</evidence>
<dbReference type="Gene3D" id="3.40.50.300">
    <property type="entry name" value="P-loop containing nucleotide triphosphate hydrolases"/>
    <property type="match status" value="1"/>
</dbReference>
<keyword evidence="4 6" id="KW-0648">Protein biosynthesis</keyword>
<dbReference type="NCBIfam" id="TIGR00484">
    <property type="entry name" value="EF-G"/>
    <property type="match status" value="1"/>
</dbReference>
<feature type="binding site" evidence="6">
    <location>
        <begin position="131"/>
        <end position="134"/>
    </location>
    <ligand>
        <name>GTP</name>
        <dbReference type="ChEBI" id="CHEBI:37565"/>
    </ligand>
</feature>
<dbReference type="InterPro" id="IPR041095">
    <property type="entry name" value="EFG_II"/>
</dbReference>
<dbReference type="Proteomes" id="UP000053467">
    <property type="component" value="Unassembled WGS sequence"/>
</dbReference>
<feature type="domain" description="Tr-type G" evidence="8">
    <location>
        <begin position="4"/>
        <end position="279"/>
    </location>
</feature>
<dbReference type="HAMAP" id="MF_00054_B">
    <property type="entry name" value="EF_G_EF_2_B"/>
    <property type="match status" value="1"/>
</dbReference>
<reference evidence="10" key="1">
    <citation type="journal article" date="2015" name="MBio">
        <title>Genome-Resolved Metagenomic Analysis Reveals Roles for Candidate Phyla and Other Microbial Community Members in Biogeochemical Transformations in Oil Reservoirs.</title>
        <authorList>
            <person name="Hu P."/>
            <person name="Tom L."/>
            <person name="Singh A."/>
            <person name="Thomas B.C."/>
            <person name="Baker B.J."/>
            <person name="Piceno Y.M."/>
            <person name="Andersen G.L."/>
            <person name="Banfield J.F."/>
        </authorList>
    </citation>
    <scope>NUCLEOTIDE SEQUENCE [LARGE SCALE GENOMIC DNA]</scope>
</reference>
<dbReference type="InterPro" id="IPR000795">
    <property type="entry name" value="T_Tr_GTP-bd_dom"/>
</dbReference>
<dbReference type="Gene3D" id="2.40.30.10">
    <property type="entry name" value="Translation factors"/>
    <property type="match status" value="1"/>
</dbReference>
<dbReference type="InterPro" id="IPR005517">
    <property type="entry name" value="Transl_elong_EFG/EF2_IV"/>
</dbReference>
<organism evidence="9 10">
    <name type="scientific">candidate division TA06 bacterium 34_109</name>
    <dbReference type="NCBI Taxonomy" id="1635277"/>
    <lineage>
        <taxon>Bacteria</taxon>
        <taxon>Bacteria division TA06</taxon>
    </lineage>
</organism>
<protein>
    <recommendedName>
        <fullName evidence="6 7">Elongation factor G</fullName>
        <shortName evidence="6">EF-G</shortName>
    </recommendedName>
</protein>
<dbReference type="GO" id="GO:0003746">
    <property type="term" value="F:translation elongation factor activity"/>
    <property type="evidence" value="ECO:0007669"/>
    <property type="project" value="UniProtKB-UniRule"/>
</dbReference>
<evidence type="ECO:0000259" key="8">
    <source>
        <dbReference type="PROSITE" id="PS51722"/>
    </source>
</evidence>
<dbReference type="InterPro" id="IPR020568">
    <property type="entry name" value="Ribosomal_Su5_D2-typ_SF"/>
</dbReference>
<dbReference type="NCBIfam" id="TIGR00231">
    <property type="entry name" value="small_GTP"/>
    <property type="match status" value="1"/>
</dbReference>
<evidence type="ECO:0000256" key="1">
    <source>
        <dbReference type="ARBA" id="ARBA00005870"/>
    </source>
</evidence>
<dbReference type="CDD" id="cd01886">
    <property type="entry name" value="EF-G"/>
    <property type="match status" value="1"/>
</dbReference>
<accession>A0A101I0B5</accession>
<comment type="subcellular location">
    <subcellularLocation>
        <location evidence="6">Cytoplasm</location>
    </subcellularLocation>
</comment>
<dbReference type="Pfam" id="PF03764">
    <property type="entry name" value="EFG_IV"/>
    <property type="match status" value="1"/>
</dbReference>
<dbReference type="Pfam" id="PF00679">
    <property type="entry name" value="EFG_C"/>
    <property type="match status" value="1"/>
</dbReference>
<dbReference type="InterPro" id="IPR035649">
    <property type="entry name" value="EFG_V"/>
</dbReference>
<dbReference type="NCBIfam" id="NF009381">
    <property type="entry name" value="PRK12740.1-5"/>
    <property type="match status" value="1"/>
</dbReference>
<evidence type="ECO:0000313" key="9">
    <source>
        <dbReference type="EMBL" id="KUK86431.1"/>
    </source>
</evidence>
<keyword evidence="5 6" id="KW-0342">GTP-binding</keyword>
<dbReference type="GO" id="GO:0003924">
    <property type="term" value="F:GTPase activity"/>
    <property type="evidence" value="ECO:0007669"/>
    <property type="project" value="InterPro"/>
</dbReference>
<dbReference type="InterPro" id="IPR027417">
    <property type="entry name" value="P-loop_NTPase"/>
</dbReference>
<dbReference type="PRINTS" id="PR00315">
    <property type="entry name" value="ELONGATNFCT"/>
</dbReference>
<dbReference type="PANTHER" id="PTHR43261">
    <property type="entry name" value="TRANSLATION ELONGATION FACTOR G-RELATED"/>
    <property type="match status" value="1"/>
</dbReference>
<dbReference type="PROSITE" id="PS51722">
    <property type="entry name" value="G_TR_2"/>
    <property type="match status" value="1"/>
</dbReference>
<evidence type="ECO:0000256" key="2">
    <source>
        <dbReference type="ARBA" id="ARBA00022741"/>
    </source>
</evidence>
<dbReference type="Gene3D" id="3.30.70.240">
    <property type="match status" value="1"/>
</dbReference>
<dbReference type="SUPFAM" id="SSF52540">
    <property type="entry name" value="P-loop containing nucleoside triphosphate hydrolases"/>
    <property type="match status" value="1"/>
</dbReference>
<evidence type="ECO:0000313" key="10">
    <source>
        <dbReference type="Proteomes" id="UP000053467"/>
    </source>
</evidence>
<dbReference type="Pfam" id="PF00009">
    <property type="entry name" value="GTP_EFTU"/>
    <property type="match status" value="1"/>
</dbReference>
<evidence type="ECO:0000256" key="3">
    <source>
        <dbReference type="ARBA" id="ARBA00022768"/>
    </source>
</evidence>
<dbReference type="InterPro" id="IPR009022">
    <property type="entry name" value="EFG_III"/>
</dbReference>
<dbReference type="FunFam" id="3.30.70.240:FF:000001">
    <property type="entry name" value="Elongation factor G"/>
    <property type="match status" value="1"/>
</dbReference>
<keyword evidence="6" id="KW-0963">Cytoplasm</keyword>
<dbReference type="FunFam" id="3.40.50.300:FF:000029">
    <property type="entry name" value="Elongation factor G"/>
    <property type="match status" value="1"/>
</dbReference>
<dbReference type="GO" id="GO:0005525">
    <property type="term" value="F:GTP binding"/>
    <property type="evidence" value="ECO:0007669"/>
    <property type="project" value="UniProtKB-UniRule"/>
</dbReference>
<dbReference type="SMART" id="SM00838">
    <property type="entry name" value="EFG_C"/>
    <property type="match status" value="1"/>
</dbReference>
<dbReference type="InterPro" id="IPR000640">
    <property type="entry name" value="EFG_V-like"/>
</dbReference>
<gene>
    <name evidence="6" type="primary">fusA</name>
    <name evidence="9" type="ORF">XE03_1506</name>
</gene>
<feature type="binding site" evidence="6">
    <location>
        <begin position="77"/>
        <end position="81"/>
    </location>
    <ligand>
        <name>GTP</name>
        <dbReference type="ChEBI" id="CHEBI:37565"/>
    </ligand>
</feature>
<dbReference type="InterPro" id="IPR031157">
    <property type="entry name" value="G_TR_CS"/>
</dbReference>
<feature type="binding site" evidence="6">
    <location>
        <begin position="13"/>
        <end position="20"/>
    </location>
    <ligand>
        <name>GTP</name>
        <dbReference type="ChEBI" id="CHEBI:37565"/>
    </ligand>
</feature>
<sequence length="688" mass="78071">MEQNLIRNIGIIAHIDAGKTTTTERILFYTGKIHRIGEVDDATATMDWMEQERERGITITSAVTSVNWKDFKINIIDTPGHIDFTAEVERSLRVLDGVLVIFSGVEGVEPQSETVWRQADRYNVPRISYINKMDRNGADFDRVVKSMKEKFPVEIIPLHIPIGREDDFSGVVDIVQMKAYLYNDPTNEHRYNVVEIPDHLKERSQLERESLIEKLANFDNDILEKVIEGKSITGDEIVSSIRKGVLSCKIVPVLAGSSKRNKCVHMLLDAICCYLPSPIDRPPIEGINPKTGEEVLRNLDKKGPFCGLIYKVEIDKHFGKLGYMRVYSGKVELKDQVLDTTFNEKVRVTKIFMIHSNKRIEVEKCEAGDICGVVGIRNSITGSTLSDPKHPIALEKPIFPEPVVSISVEPRRKDEEEKLNEALKNMQEVDPTFKVLLNKDTGQLLISGMGELHLEIIIDRLKREYNVYPRVGKPIVTYRETIKDKVESEYELSRVIGQKSVFAYVKLLVESDEKENFSFESKISKDVLPLEFIKAVEDGIRSTSSSGLIAGFPLINIKVTLSDAKYDISSSNEQAFNFAASMAFKDALKKVPNYLLEPIMKVDIFIPDEFVGIVINDLNSRYATIHGIEKDKGISKIDCEVPLSEMFGYMNNLRTLTQGRGVFTMEFLQFKEIPQEKLQHVKERLGIF</sequence>
<name>A0A101I0B5_UNCT6</name>
<comment type="similarity">
    <text evidence="1 6">Belongs to the TRAFAC class translation factor GTPase superfamily. Classic translation factor GTPase family. EF-G/EF-2 subfamily.</text>
</comment>
<dbReference type="SUPFAM" id="SSF54980">
    <property type="entry name" value="EF-G C-terminal domain-like"/>
    <property type="match status" value="2"/>
</dbReference>
<dbReference type="CDD" id="cd03713">
    <property type="entry name" value="EFG_mtEFG_C"/>
    <property type="match status" value="1"/>
</dbReference>
<dbReference type="CDD" id="cd16262">
    <property type="entry name" value="EFG_III"/>
    <property type="match status" value="1"/>
</dbReference>
<dbReference type="Gene3D" id="3.30.70.870">
    <property type="entry name" value="Elongation Factor G (Translational Gtpase), domain 3"/>
    <property type="match status" value="1"/>
</dbReference>
<dbReference type="PROSITE" id="PS00301">
    <property type="entry name" value="G_TR_1"/>
    <property type="match status" value="1"/>
</dbReference>
<dbReference type="SUPFAM" id="SSF50447">
    <property type="entry name" value="Translation proteins"/>
    <property type="match status" value="1"/>
</dbReference>
<dbReference type="Pfam" id="PF22042">
    <property type="entry name" value="EF-G_D2"/>
    <property type="match status" value="1"/>
</dbReference>